<keyword evidence="8 14" id="KW-0675">Receptor</keyword>
<evidence type="ECO:0000256" key="1">
    <source>
        <dbReference type="ARBA" id="ARBA00004141"/>
    </source>
</evidence>
<keyword evidence="10" id="KW-1071">Ligand-gated ion channel</keyword>
<evidence type="ECO:0000256" key="6">
    <source>
        <dbReference type="ARBA" id="ARBA00023065"/>
    </source>
</evidence>
<protein>
    <submittedName>
        <fullName evidence="14">Glutamate receptor ionotropic: kainate 2-like protein</fullName>
    </submittedName>
</protein>
<feature type="transmembrane region" description="Helical" evidence="12">
    <location>
        <begin position="149"/>
        <end position="174"/>
    </location>
</feature>
<feature type="non-terminal residue" evidence="14">
    <location>
        <position position="1"/>
    </location>
</feature>
<comment type="subcellular location">
    <subcellularLocation>
        <location evidence="1">Membrane</location>
        <topology evidence="1">Multi-pass membrane protein</topology>
    </subcellularLocation>
</comment>
<keyword evidence="9" id="KW-0325">Glycoprotein</keyword>
<evidence type="ECO:0000256" key="11">
    <source>
        <dbReference type="ARBA" id="ARBA00023303"/>
    </source>
</evidence>
<dbReference type="InterPro" id="IPR001320">
    <property type="entry name" value="Iontro_rcpt_C"/>
</dbReference>
<dbReference type="OrthoDB" id="6433644at2759"/>
<evidence type="ECO:0000256" key="4">
    <source>
        <dbReference type="ARBA" id="ARBA00022692"/>
    </source>
</evidence>
<gene>
    <name evidence="14" type="ORF">B4U80_06526</name>
</gene>
<keyword evidence="4 12" id="KW-0812">Transmembrane</keyword>
<evidence type="ECO:0000256" key="2">
    <source>
        <dbReference type="ARBA" id="ARBA00008685"/>
    </source>
</evidence>
<evidence type="ECO:0000256" key="10">
    <source>
        <dbReference type="ARBA" id="ARBA00023286"/>
    </source>
</evidence>
<keyword evidence="15" id="KW-1185">Reference proteome</keyword>
<name>A0A443RV74_9ACAR</name>
<dbReference type="VEuPathDB" id="VectorBase:LDEU012749"/>
<dbReference type="SMART" id="SM00079">
    <property type="entry name" value="PBPe"/>
    <property type="match status" value="1"/>
</dbReference>
<evidence type="ECO:0000256" key="9">
    <source>
        <dbReference type="ARBA" id="ARBA00023180"/>
    </source>
</evidence>
<evidence type="ECO:0000313" key="14">
    <source>
        <dbReference type="EMBL" id="RWS19291.1"/>
    </source>
</evidence>
<dbReference type="InterPro" id="IPR015683">
    <property type="entry name" value="Ionotropic_Glu_rcpt"/>
</dbReference>
<keyword evidence="11" id="KW-0407">Ion channel</keyword>
<dbReference type="Proteomes" id="UP000288716">
    <property type="component" value="Unassembled WGS sequence"/>
</dbReference>
<sequence length="233" mass="25915">NAQELLDNGKIQFGCVADGSTHKFFLNSSNPTYNEMGKVMTANPSVMVSSNEEGEKRVKQGDYAFFMESPSIQYKAERDCDMTQIGDKSLDSKSYAIAVKKNSTYLRDISKGVLYLQESGILASLYDKWWKEKRGGGACLTPPPPNLELGIANVGGVFIVLIKGFVVTILLAFLELLYKIYRKEYGLPAPQLTFWQKVKKELKFAFDFKVKVKECKKASSSTAASEKGSISIK</sequence>
<dbReference type="GO" id="GO:0015276">
    <property type="term" value="F:ligand-gated monoatomic ion channel activity"/>
    <property type="evidence" value="ECO:0007669"/>
    <property type="project" value="InterPro"/>
</dbReference>
<evidence type="ECO:0000256" key="12">
    <source>
        <dbReference type="SAM" id="Phobius"/>
    </source>
</evidence>
<comment type="caution">
    <text evidence="14">The sequence shown here is derived from an EMBL/GenBank/DDBJ whole genome shotgun (WGS) entry which is preliminary data.</text>
</comment>
<evidence type="ECO:0000256" key="8">
    <source>
        <dbReference type="ARBA" id="ARBA00023170"/>
    </source>
</evidence>
<evidence type="ECO:0000313" key="15">
    <source>
        <dbReference type="Proteomes" id="UP000288716"/>
    </source>
</evidence>
<feature type="domain" description="Ionotropic glutamate receptor C-terminal" evidence="13">
    <location>
        <begin position="1"/>
        <end position="132"/>
    </location>
</feature>
<evidence type="ECO:0000256" key="7">
    <source>
        <dbReference type="ARBA" id="ARBA00023136"/>
    </source>
</evidence>
<evidence type="ECO:0000259" key="13">
    <source>
        <dbReference type="SMART" id="SM00079"/>
    </source>
</evidence>
<proteinExistence type="inferred from homology"/>
<evidence type="ECO:0000256" key="3">
    <source>
        <dbReference type="ARBA" id="ARBA00022448"/>
    </source>
</evidence>
<dbReference type="Gene3D" id="3.40.190.10">
    <property type="entry name" value="Periplasmic binding protein-like II"/>
    <property type="match status" value="2"/>
</dbReference>
<keyword evidence="6" id="KW-0406">Ion transport</keyword>
<keyword evidence="5 12" id="KW-1133">Transmembrane helix</keyword>
<dbReference type="PANTHER" id="PTHR18966">
    <property type="entry name" value="IONOTROPIC GLUTAMATE RECEPTOR"/>
    <property type="match status" value="1"/>
</dbReference>
<reference evidence="14 15" key="1">
    <citation type="journal article" date="2018" name="Gigascience">
        <title>Genomes of trombidid mites reveal novel predicted allergens and laterally-transferred genes associated with secondary metabolism.</title>
        <authorList>
            <person name="Dong X."/>
            <person name="Chaisiri K."/>
            <person name="Xia D."/>
            <person name="Armstrong S.D."/>
            <person name="Fang Y."/>
            <person name="Donnelly M.J."/>
            <person name="Kadowaki T."/>
            <person name="McGarry J.W."/>
            <person name="Darby A.C."/>
            <person name="Makepeace B.L."/>
        </authorList>
    </citation>
    <scope>NUCLEOTIDE SEQUENCE [LARGE SCALE GENOMIC DNA]</scope>
    <source>
        <strain evidence="14">UoL-UT</strain>
    </source>
</reference>
<dbReference type="GO" id="GO:0016020">
    <property type="term" value="C:membrane"/>
    <property type="evidence" value="ECO:0007669"/>
    <property type="project" value="UniProtKB-SubCell"/>
</dbReference>
<accession>A0A443RV74</accession>
<dbReference type="SUPFAM" id="SSF53850">
    <property type="entry name" value="Periplasmic binding protein-like II"/>
    <property type="match status" value="1"/>
</dbReference>
<comment type="similarity">
    <text evidence="2">Belongs to the glutamate-gated ion channel (TC 1.A.10.1) family.</text>
</comment>
<evidence type="ECO:0000256" key="5">
    <source>
        <dbReference type="ARBA" id="ARBA00022989"/>
    </source>
</evidence>
<organism evidence="14 15">
    <name type="scientific">Leptotrombidium deliense</name>
    <dbReference type="NCBI Taxonomy" id="299467"/>
    <lineage>
        <taxon>Eukaryota</taxon>
        <taxon>Metazoa</taxon>
        <taxon>Ecdysozoa</taxon>
        <taxon>Arthropoda</taxon>
        <taxon>Chelicerata</taxon>
        <taxon>Arachnida</taxon>
        <taxon>Acari</taxon>
        <taxon>Acariformes</taxon>
        <taxon>Trombidiformes</taxon>
        <taxon>Prostigmata</taxon>
        <taxon>Anystina</taxon>
        <taxon>Parasitengona</taxon>
        <taxon>Trombiculoidea</taxon>
        <taxon>Trombiculidae</taxon>
        <taxon>Leptotrombidium</taxon>
    </lineage>
</organism>
<dbReference type="STRING" id="299467.A0A443RV74"/>
<keyword evidence="7 12" id="KW-0472">Membrane</keyword>
<keyword evidence="3" id="KW-0813">Transport</keyword>
<dbReference type="AlphaFoldDB" id="A0A443RV74"/>
<dbReference type="EMBL" id="NCKV01027923">
    <property type="protein sequence ID" value="RWS19291.1"/>
    <property type="molecule type" value="Genomic_DNA"/>
</dbReference>